<dbReference type="Gene3D" id="1.10.3730.20">
    <property type="match status" value="1"/>
</dbReference>
<proteinExistence type="inferred from homology"/>
<dbReference type="InterPro" id="IPR018908">
    <property type="entry name" value="TMEM234"/>
</dbReference>
<dbReference type="OrthoDB" id="43458at2759"/>
<comment type="similarity">
    <text evidence="2">Belongs to the TMEM234 family.</text>
</comment>
<dbReference type="AlphaFoldDB" id="A0A9P0G6B2"/>
<dbReference type="SUPFAM" id="SSF103481">
    <property type="entry name" value="Multidrug resistance efflux transporter EmrE"/>
    <property type="match status" value="1"/>
</dbReference>
<dbReference type="PANTHER" id="PTHR28668:SF1">
    <property type="entry name" value="TRANSMEMBRANE PROTEIN 234"/>
    <property type="match status" value="1"/>
</dbReference>
<feature type="transmembrane region" description="Helical" evidence="6">
    <location>
        <begin position="77"/>
        <end position="99"/>
    </location>
</feature>
<keyword evidence="5 6" id="KW-0472">Membrane</keyword>
<dbReference type="Pfam" id="PF10639">
    <property type="entry name" value="TMEM234"/>
    <property type="match status" value="1"/>
</dbReference>
<evidence type="ECO:0000256" key="6">
    <source>
        <dbReference type="SAM" id="Phobius"/>
    </source>
</evidence>
<evidence type="ECO:0000313" key="8">
    <source>
        <dbReference type="Proteomes" id="UP001153636"/>
    </source>
</evidence>
<evidence type="ECO:0000313" key="7">
    <source>
        <dbReference type="EMBL" id="CAH1098450.1"/>
    </source>
</evidence>
<evidence type="ECO:0000256" key="5">
    <source>
        <dbReference type="ARBA" id="ARBA00023136"/>
    </source>
</evidence>
<keyword evidence="3 6" id="KW-0812">Transmembrane</keyword>
<dbReference type="EMBL" id="OV651813">
    <property type="protein sequence ID" value="CAH1098450.1"/>
    <property type="molecule type" value="Genomic_DNA"/>
</dbReference>
<evidence type="ECO:0008006" key="9">
    <source>
        <dbReference type="Google" id="ProtNLM"/>
    </source>
</evidence>
<organism evidence="7 8">
    <name type="scientific">Psylliodes chrysocephalus</name>
    <dbReference type="NCBI Taxonomy" id="3402493"/>
    <lineage>
        <taxon>Eukaryota</taxon>
        <taxon>Metazoa</taxon>
        <taxon>Ecdysozoa</taxon>
        <taxon>Arthropoda</taxon>
        <taxon>Hexapoda</taxon>
        <taxon>Insecta</taxon>
        <taxon>Pterygota</taxon>
        <taxon>Neoptera</taxon>
        <taxon>Endopterygota</taxon>
        <taxon>Coleoptera</taxon>
        <taxon>Polyphaga</taxon>
        <taxon>Cucujiformia</taxon>
        <taxon>Chrysomeloidea</taxon>
        <taxon>Chrysomelidae</taxon>
        <taxon>Galerucinae</taxon>
        <taxon>Alticini</taxon>
        <taxon>Psylliodes</taxon>
    </lineage>
</organism>
<protein>
    <recommendedName>
        <fullName evidence="9">Transmembrane protein 234</fullName>
    </recommendedName>
</protein>
<comment type="subcellular location">
    <subcellularLocation>
        <location evidence="1">Membrane</location>
        <topology evidence="1">Multi-pass membrane protein</topology>
    </subcellularLocation>
</comment>
<evidence type="ECO:0000256" key="2">
    <source>
        <dbReference type="ARBA" id="ARBA00005977"/>
    </source>
</evidence>
<keyword evidence="4 6" id="KW-1133">Transmembrane helix</keyword>
<keyword evidence="8" id="KW-1185">Reference proteome</keyword>
<dbReference type="InterPro" id="IPR037185">
    <property type="entry name" value="EmrE-like"/>
</dbReference>
<accession>A0A9P0G6B2</accession>
<name>A0A9P0G6B2_9CUCU</name>
<dbReference type="GO" id="GO:0016020">
    <property type="term" value="C:membrane"/>
    <property type="evidence" value="ECO:0007669"/>
    <property type="project" value="UniProtKB-SubCell"/>
</dbReference>
<feature type="transmembrane region" description="Helical" evidence="6">
    <location>
        <begin position="106"/>
        <end position="127"/>
    </location>
</feature>
<sequence length="131" mass="14473">MFLQIISLVGVGILWGGTNPLIKKNSQDIVKVKADSKILQFILEIKFLATNTRYLFPMLLNQLGSVIYYLTLTNADITLAVPVANSLSFVFTAISGWFIEKELPKPGTFIGAILIVIGTMLCCLGKYEETK</sequence>
<reference evidence="7" key="1">
    <citation type="submission" date="2022-01" db="EMBL/GenBank/DDBJ databases">
        <authorList>
            <person name="King R."/>
        </authorList>
    </citation>
    <scope>NUCLEOTIDE SEQUENCE</scope>
</reference>
<gene>
    <name evidence="7" type="ORF">PSYICH_LOCUS818</name>
</gene>
<evidence type="ECO:0000256" key="3">
    <source>
        <dbReference type="ARBA" id="ARBA00022692"/>
    </source>
</evidence>
<evidence type="ECO:0000256" key="4">
    <source>
        <dbReference type="ARBA" id="ARBA00022989"/>
    </source>
</evidence>
<dbReference type="Proteomes" id="UP001153636">
    <property type="component" value="Chromosome 1"/>
</dbReference>
<evidence type="ECO:0000256" key="1">
    <source>
        <dbReference type="ARBA" id="ARBA00004141"/>
    </source>
</evidence>
<dbReference type="PANTHER" id="PTHR28668">
    <property type="entry name" value="TRANSMEMBRANE PROTEIN 234"/>
    <property type="match status" value="1"/>
</dbReference>